<dbReference type="RefSeq" id="NP_001320754.1">
    <property type="nucleotide sequence ID" value="NM_001334113.1"/>
</dbReference>
<dbReference type="GeneID" id="28717392"/>
<dbReference type="InParanoid" id="A0A1P8ANU1"/>
<gene>
    <name evidence="1 2" type="ordered locus">At1g63615</name>
</gene>
<dbReference type="ExpressionAtlas" id="A0A1P8ANU1">
    <property type="expression patterns" value="baseline"/>
</dbReference>
<dbReference type="Proteomes" id="UP000006548">
    <property type="component" value="Chromosome 1"/>
</dbReference>
<accession>A0A1P8ANU1</accession>
<evidence type="ECO:0000313" key="2">
    <source>
        <dbReference type="EMBL" id="ANM58309.1"/>
    </source>
</evidence>
<dbReference type="Araport" id="AT1G63615"/>
<dbReference type="KEGG" id="ath:AT1G63615"/>
<dbReference type="EMBL" id="CP002684">
    <property type="protein sequence ID" value="ANM58309.1"/>
    <property type="molecule type" value="Genomic_DNA"/>
</dbReference>
<reference evidence="3" key="2">
    <citation type="journal article" date="2017" name="Plant J.">
        <title>Araport11: a complete reannotation of the Arabidopsis thaliana reference genome.</title>
        <authorList>
            <person name="Cheng C.Y."/>
            <person name="Krishnakumar V."/>
            <person name="Chan A.P."/>
            <person name="Thibaud-Nissen F."/>
            <person name="Schobel S."/>
            <person name="Town C.D."/>
        </authorList>
    </citation>
    <scope>GENOME REANNOTATION</scope>
    <source>
        <strain evidence="3">cv. Columbia</strain>
    </source>
</reference>
<keyword evidence="3" id="KW-1185">Reference proteome</keyword>
<name>A0A1P8ANU1_ARATH</name>
<organism evidence="2 3">
    <name type="scientific">Arabidopsis thaliana</name>
    <name type="common">Mouse-ear cress</name>
    <dbReference type="NCBI Taxonomy" id="3702"/>
    <lineage>
        <taxon>Eukaryota</taxon>
        <taxon>Viridiplantae</taxon>
        <taxon>Streptophyta</taxon>
        <taxon>Embryophyta</taxon>
        <taxon>Tracheophyta</taxon>
        <taxon>Spermatophyta</taxon>
        <taxon>Magnoliopsida</taxon>
        <taxon>eudicotyledons</taxon>
        <taxon>Gunneridae</taxon>
        <taxon>Pentapetalae</taxon>
        <taxon>rosids</taxon>
        <taxon>malvids</taxon>
        <taxon>Brassicales</taxon>
        <taxon>Brassicaceae</taxon>
        <taxon>Camelineae</taxon>
        <taxon>Arabidopsis</taxon>
    </lineage>
</organism>
<sequence length="92" mass="10480">MTQQLVGITPSTRVTKRVYHTIVSENIGKNTFLMHFSEKVLSIDVVPVLAKAINDGSRDYNIGFDVALPHLPKQIQSRDNQSYTIHLQLFRK</sequence>
<proteinExistence type="predicted"/>
<reference evidence="2 3" key="1">
    <citation type="journal article" date="2000" name="Nature">
        <title>Sequence and analysis of chromosome 1 of the plant Arabidopsis thaliana.</title>
        <authorList>
            <person name="Theologis A."/>
            <person name="Ecker J.R."/>
            <person name="Palm C.J."/>
            <person name="Federspiel N.A."/>
            <person name="Kaul S."/>
            <person name="White O."/>
            <person name="Alonso J."/>
            <person name="Altafi H."/>
            <person name="Araujo R."/>
            <person name="Bowman C.L."/>
            <person name="Brooks S.Y."/>
            <person name="Buehler E."/>
            <person name="Chan A."/>
            <person name="Chao Q."/>
            <person name="Chen H."/>
            <person name="Cheuk R.F."/>
            <person name="Chin C.W."/>
            <person name="Chung M.K."/>
            <person name="Conn L."/>
            <person name="Conway A.B."/>
            <person name="Conway A.R."/>
            <person name="Creasy T.H."/>
            <person name="Dewar K."/>
            <person name="Dunn P."/>
            <person name="Etgu P."/>
            <person name="Feldblyum T.V."/>
            <person name="Feng J."/>
            <person name="Fong B."/>
            <person name="Fujii C.Y."/>
            <person name="Gill J.E."/>
            <person name="Goldsmith A.D."/>
            <person name="Haas B."/>
            <person name="Hansen N.F."/>
            <person name="Hughes B."/>
            <person name="Huizar L."/>
            <person name="Hunter J.L."/>
            <person name="Jenkins J."/>
            <person name="Johnson-Hopson C."/>
            <person name="Khan S."/>
            <person name="Khaykin E."/>
            <person name="Kim C.J."/>
            <person name="Koo H.L."/>
            <person name="Kremenetskaia I."/>
            <person name="Kurtz D.B."/>
            <person name="Kwan A."/>
            <person name="Lam B."/>
            <person name="Langin-Hooper S."/>
            <person name="Lee A."/>
            <person name="Lee J.M."/>
            <person name="Lenz C.A."/>
            <person name="Li J.H."/>
            <person name="Li Y."/>
            <person name="Lin X."/>
            <person name="Liu S.X."/>
            <person name="Liu Z.A."/>
            <person name="Luros J.S."/>
            <person name="Maiti R."/>
            <person name="Marziali A."/>
            <person name="Militscher J."/>
            <person name="Miranda M."/>
            <person name="Nguyen M."/>
            <person name="Nierman W.C."/>
            <person name="Osborne B.I."/>
            <person name="Pai G."/>
            <person name="Peterson J."/>
            <person name="Pham P.K."/>
            <person name="Rizzo M."/>
            <person name="Rooney T."/>
            <person name="Rowley D."/>
            <person name="Sakano H."/>
            <person name="Salzberg S.L."/>
            <person name="Schwartz J.R."/>
            <person name="Shinn P."/>
            <person name="Southwick A.M."/>
            <person name="Sun H."/>
            <person name="Tallon L.J."/>
            <person name="Tambunga G."/>
            <person name="Toriumi M.J."/>
            <person name="Town C.D."/>
            <person name="Utterback T."/>
            <person name="Van Aken S."/>
            <person name="Vaysberg M."/>
            <person name="Vysotskaia V.S."/>
            <person name="Walker M."/>
            <person name="Wu D."/>
            <person name="Yu G."/>
            <person name="Fraser C.M."/>
            <person name="Venter J.C."/>
            <person name="Davis R.W."/>
        </authorList>
    </citation>
    <scope>NUCLEOTIDE SEQUENCE [LARGE SCALE GENOMIC DNA]</scope>
    <source>
        <strain evidence="3">cv. Columbia</strain>
    </source>
</reference>
<dbReference type="TAIR" id="AT1G63615"/>
<evidence type="ECO:0000313" key="1">
    <source>
        <dbReference type="Araport" id="AT1G63615"/>
    </source>
</evidence>
<evidence type="ECO:0000313" key="3">
    <source>
        <dbReference type="Proteomes" id="UP000006548"/>
    </source>
</evidence>
<dbReference type="AlphaFoldDB" id="A0A1P8ANU1"/>
<protein>
    <submittedName>
        <fullName evidence="2">Uncharacterized protein</fullName>
    </submittedName>
</protein>